<keyword evidence="4" id="KW-1185">Reference proteome</keyword>
<dbReference type="Gene3D" id="3.40.50.410">
    <property type="entry name" value="von Willebrand factor, type A domain"/>
    <property type="match status" value="1"/>
</dbReference>
<keyword evidence="1" id="KW-1133">Transmembrane helix</keyword>
<evidence type="ECO:0000313" key="3">
    <source>
        <dbReference type="EMBL" id="MDI7920624.1"/>
    </source>
</evidence>
<organism evidence="3 4">
    <name type="scientific">Ferirhizobium litorale</name>
    <dbReference type="NCBI Taxonomy" id="2927786"/>
    <lineage>
        <taxon>Bacteria</taxon>
        <taxon>Pseudomonadati</taxon>
        <taxon>Pseudomonadota</taxon>
        <taxon>Alphaproteobacteria</taxon>
        <taxon>Hyphomicrobiales</taxon>
        <taxon>Rhizobiaceae</taxon>
        <taxon>Ferirhizobium</taxon>
    </lineage>
</organism>
<dbReference type="SUPFAM" id="SSF53300">
    <property type="entry name" value="vWA-like"/>
    <property type="match status" value="1"/>
</dbReference>
<keyword evidence="1" id="KW-0472">Membrane</keyword>
<proteinExistence type="predicted"/>
<dbReference type="SMART" id="SM00327">
    <property type="entry name" value="VWA"/>
    <property type="match status" value="1"/>
</dbReference>
<protein>
    <submittedName>
        <fullName evidence="3">VWA domain-containing protein</fullName>
    </submittedName>
</protein>
<dbReference type="PROSITE" id="PS50234">
    <property type="entry name" value="VWFA"/>
    <property type="match status" value="1"/>
</dbReference>
<dbReference type="InterPro" id="IPR036465">
    <property type="entry name" value="vWFA_dom_sf"/>
</dbReference>
<dbReference type="InterPro" id="IPR028087">
    <property type="entry name" value="Tad_N"/>
</dbReference>
<keyword evidence="1" id="KW-0812">Transmembrane</keyword>
<dbReference type="CDD" id="cd00198">
    <property type="entry name" value="vWFA"/>
    <property type="match status" value="1"/>
</dbReference>
<feature type="domain" description="VWFA" evidence="2">
    <location>
        <begin position="196"/>
        <end position="422"/>
    </location>
</feature>
<gene>
    <name evidence="3" type="ORF">MRS75_00840</name>
</gene>
<reference evidence="3" key="1">
    <citation type="submission" date="2022-03" db="EMBL/GenBank/DDBJ databases">
        <title>Fererhizobium litorale gen. nov., sp. nov., isolated from sandy sediments of the Sea of Japan seashore.</title>
        <authorList>
            <person name="Romanenko L."/>
            <person name="Kurilenko V."/>
            <person name="Otstavnykh N."/>
            <person name="Svetashev V."/>
            <person name="Tekutyeva L."/>
            <person name="Isaeva M."/>
            <person name="Mikhailov V."/>
        </authorList>
    </citation>
    <scope>NUCLEOTIDE SEQUENCE</scope>
    <source>
        <strain evidence="3">KMM 9576</strain>
    </source>
</reference>
<dbReference type="Pfam" id="PF00092">
    <property type="entry name" value="VWA"/>
    <property type="match status" value="1"/>
</dbReference>
<dbReference type="Pfam" id="PF13400">
    <property type="entry name" value="Tad"/>
    <property type="match status" value="1"/>
</dbReference>
<dbReference type="Proteomes" id="UP001161580">
    <property type="component" value="Unassembled WGS sequence"/>
</dbReference>
<evidence type="ECO:0000313" key="4">
    <source>
        <dbReference type="Proteomes" id="UP001161580"/>
    </source>
</evidence>
<dbReference type="AlphaFoldDB" id="A0AAE3U251"/>
<accession>A0AAE3U251</accession>
<dbReference type="RefSeq" id="WP_311784812.1">
    <property type="nucleotide sequence ID" value="NZ_JALDYY010000001.1"/>
</dbReference>
<evidence type="ECO:0000256" key="1">
    <source>
        <dbReference type="SAM" id="Phobius"/>
    </source>
</evidence>
<dbReference type="InterPro" id="IPR002035">
    <property type="entry name" value="VWF_A"/>
</dbReference>
<sequence length="435" mass="46038">MIKTSEKKGLRRLLRDEAGNFAIMTALALPVVLAAGGVAMDLANLAQKKALLQDAADSAALAAASALTTKGATHEQAKEVAKDFLAGQITGTLEANETEADRAAREQKFREGASVNVTETPFGKTGKKYDVQVSVKLDVPYNSLTQLLLTTFGGESADSSTGDASARSAGVSTAAAGQVGVASGAESSTETKNPISMYLVLDRSGSMSFVTEKLNPDKNKCDNYNSAKWPDPYSTSPCYTRKIEALQTAAKSLFTMLDEKNEENSLIRVGAVSYTDSTQTAKAVNWGTTDARSYVANLPYKPTGGTNATGAMKAANKALTVKEDGSDTETKAHKAKDNAKFSRYIVLMTDGEMTGNSSKWNASIDDDVRDECEAAKANGIQIFSVAFMAPDKGKSLLQYCASSGNYYAPDTMDDLVDTFGDIAAKATEGIARLTN</sequence>
<feature type="transmembrane region" description="Helical" evidence="1">
    <location>
        <begin position="21"/>
        <end position="40"/>
    </location>
</feature>
<evidence type="ECO:0000259" key="2">
    <source>
        <dbReference type="PROSITE" id="PS50234"/>
    </source>
</evidence>
<comment type="caution">
    <text evidence="3">The sequence shown here is derived from an EMBL/GenBank/DDBJ whole genome shotgun (WGS) entry which is preliminary data.</text>
</comment>
<dbReference type="EMBL" id="JALDYZ010000001">
    <property type="protein sequence ID" value="MDI7920624.1"/>
    <property type="molecule type" value="Genomic_DNA"/>
</dbReference>
<name>A0AAE3U251_9HYPH</name>